<sequence length="195" mass="21149">MISYLKGTIIQNDLKSVILDVGGIGYKIYTNTAVLEPIPPKRSGGNKDKTVATTEFWTHLAVRENALDLYGFTTREELNFFELLITVSGIGPKSAMAIMTVASLRNLRKAIATGDVTHLTKVSGVGKKSAEKIVLELKDKFVDVSGGEFISGDVDALEALKSLGYSEREAREALKKVSDISDTGEKVKKALKLLS</sequence>
<gene>
    <name evidence="6" type="primary">ruvA</name>
    <name evidence="8" type="ORF">A2W58_03040</name>
</gene>
<dbReference type="Pfam" id="PF14520">
    <property type="entry name" value="HHH_5"/>
    <property type="match status" value="1"/>
</dbReference>
<dbReference type="GO" id="GO:0006281">
    <property type="term" value="P:DNA repair"/>
    <property type="evidence" value="ECO:0007669"/>
    <property type="project" value="UniProtKB-UniRule"/>
</dbReference>
<keyword evidence="1 6" id="KW-0963">Cytoplasm</keyword>
<comment type="subunit">
    <text evidence="6">Homotetramer. Forms an RuvA(8)-RuvB(12)-Holliday junction (HJ) complex. HJ DNA is sandwiched between 2 RuvA tetramers; dsDNA enters through RuvA and exits via RuvB. An RuvB hexamer assembles on each DNA strand where it exits the tetramer. Each RuvB hexamer is contacted by two RuvA subunits (via domain III) on 2 adjacent RuvB subunits; this complex drives branch migration. In the full resolvosome a probable DNA-RuvA(4)-RuvB(12)-RuvC(2) complex forms which resolves the HJ.</text>
</comment>
<evidence type="ECO:0000256" key="3">
    <source>
        <dbReference type="ARBA" id="ARBA00023125"/>
    </source>
</evidence>
<feature type="domain" description="Helix-hairpin-helix DNA-binding motif class 1" evidence="7">
    <location>
        <begin position="82"/>
        <end position="101"/>
    </location>
</feature>
<dbReference type="GO" id="GO:0006310">
    <property type="term" value="P:DNA recombination"/>
    <property type="evidence" value="ECO:0007669"/>
    <property type="project" value="UniProtKB-UniRule"/>
</dbReference>
<dbReference type="EMBL" id="MHVL01000006">
    <property type="protein sequence ID" value="OHA93912.1"/>
    <property type="molecule type" value="Genomic_DNA"/>
</dbReference>
<protein>
    <recommendedName>
        <fullName evidence="6">Holliday junction branch migration complex subunit RuvA</fullName>
    </recommendedName>
</protein>
<keyword evidence="8" id="KW-0378">Hydrolase</keyword>
<keyword evidence="3 6" id="KW-0238">DNA-binding</keyword>
<dbReference type="Pfam" id="PF01330">
    <property type="entry name" value="RuvA_N"/>
    <property type="match status" value="1"/>
</dbReference>
<dbReference type="SUPFAM" id="SSF46929">
    <property type="entry name" value="DNA helicase RuvA subunit, C-terminal domain"/>
    <property type="match status" value="1"/>
</dbReference>
<dbReference type="InterPro" id="IPR003583">
    <property type="entry name" value="Hlx-hairpin-Hlx_DNA-bd_motif"/>
</dbReference>
<evidence type="ECO:0000256" key="4">
    <source>
        <dbReference type="ARBA" id="ARBA00023172"/>
    </source>
</evidence>
<comment type="function">
    <text evidence="6">The RuvA-RuvB-RuvC complex processes Holliday junction (HJ) DNA during genetic recombination and DNA repair, while the RuvA-RuvB complex plays an important role in the rescue of blocked DNA replication forks via replication fork reversal (RFR). RuvA specifically binds to HJ cruciform DNA, conferring on it an open structure. The RuvB hexamer acts as an ATP-dependent pump, pulling dsDNA into and through the RuvAB complex. HJ branch migration allows RuvC to scan DNA until it finds its consensus sequence, where it cleaves and resolves the cruciform DNA.</text>
</comment>
<dbReference type="Pfam" id="PF07499">
    <property type="entry name" value="RuvA_C"/>
    <property type="match status" value="1"/>
</dbReference>
<dbReference type="Gene3D" id="2.40.50.140">
    <property type="entry name" value="Nucleic acid-binding proteins"/>
    <property type="match status" value="1"/>
</dbReference>
<dbReference type="InterPro" id="IPR010994">
    <property type="entry name" value="RuvA_2-like"/>
</dbReference>
<organism evidence="8 9">
    <name type="scientific">Candidatus Zambryskibacteria bacterium RIFCSPHIGHO2_02_38_10.5</name>
    <dbReference type="NCBI Taxonomy" id="1802742"/>
    <lineage>
        <taxon>Bacteria</taxon>
        <taxon>Candidatus Zambryskiibacteriota</taxon>
    </lineage>
</organism>
<dbReference type="SMART" id="SM00278">
    <property type="entry name" value="HhH1"/>
    <property type="match status" value="2"/>
</dbReference>
<keyword evidence="8" id="KW-0547">Nucleotide-binding</keyword>
<dbReference type="AlphaFoldDB" id="A0A1G2T9S4"/>
<evidence type="ECO:0000313" key="9">
    <source>
        <dbReference type="Proteomes" id="UP000179264"/>
    </source>
</evidence>
<feature type="domain" description="Helix-hairpin-helix DNA-binding motif class 1" evidence="7">
    <location>
        <begin position="117"/>
        <end position="136"/>
    </location>
</feature>
<evidence type="ECO:0000313" key="8">
    <source>
        <dbReference type="EMBL" id="OHA93912.1"/>
    </source>
</evidence>
<dbReference type="GO" id="GO:0009379">
    <property type="term" value="C:Holliday junction helicase complex"/>
    <property type="evidence" value="ECO:0007669"/>
    <property type="project" value="InterPro"/>
</dbReference>
<dbReference type="Gene3D" id="1.10.150.20">
    <property type="entry name" value="5' to 3' exonuclease, C-terminal subdomain"/>
    <property type="match status" value="1"/>
</dbReference>
<dbReference type="SUPFAM" id="SSF47781">
    <property type="entry name" value="RuvA domain 2-like"/>
    <property type="match status" value="1"/>
</dbReference>
<dbReference type="InterPro" id="IPR036267">
    <property type="entry name" value="RuvA_C_sf"/>
</dbReference>
<evidence type="ECO:0000256" key="6">
    <source>
        <dbReference type="HAMAP-Rule" id="MF_00031"/>
    </source>
</evidence>
<dbReference type="InterPro" id="IPR011114">
    <property type="entry name" value="RuvA_C"/>
</dbReference>
<comment type="similarity">
    <text evidence="6">Belongs to the RuvA family.</text>
</comment>
<dbReference type="Proteomes" id="UP000179264">
    <property type="component" value="Unassembled WGS sequence"/>
</dbReference>
<dbReference type="Gene3D" id="1.10.8.10">
    <property type="entry name" value="DNA helicase RuvA subunit, C-terminal domain"/>
    <property type="match status" value="1"/>
</dbReference>
<evidence type="ECO:0000256" key="5">
    <source>
        <dbReference type="ARBA" id="ARBA00023204"/>
    </source>
</evidence>
<keyword evidence="4 6" id="KW-0233">DNA recombination</keyword>
<evidence type="ECO:0000256" key="2">
    <source>
        <dbReference type="ARBA" id="ARBA00022763"/>
    </source>
</evidence>
<keyword evidence="8" id="KW-0067">ATP-binding</keyword>
<evidence type="ECO:0000259" key="7">
    <source>
        <dbReference type="SMART" id="SM00278"/>
    </source>
</evidence>
<keyword evidence="8" id="KW-0347">Helicase</keyword>
<dbReference type="HAMAP" id="MF_00031">
    <property type="entry name" value="DNA_HJ_migration_RuvA"/>
    <property type="match status" value="1"/>
</dbReference>
<keyword evidence="5 6" id="KW-0234">DNA repair</keyword>
<dbReference type="InterPro" id="IPR012340">
    <property type="entry name" value="NA-bd_OB-fold"/>
</dbReference>
<proteinExistence type="inferred from homology"/>
<dbReference type="InterPro" id="IPR013849">
    <property type="entry name" value="DNA_helicase_Holl-junc_RuvA_I"/>
</dbReference>
<comment type="domain">
    <text evidence="6">Has three domains with a flexible linker between the domains II and III and assumes an 'L' shape. Domain III is highly mobile and contacts RuvB.</text>
</comment>
<dbReference type="InterPro" id="IPR000085">
    <property type="entry name" value="RuvA"/>
</dbReference>
<feature type="region of interest" description="Domain III" evidence="6">
    <location>
        <begin position="154"/>
        <end position="195"/>
    </location>
</feature>
<name>A0A1G2T9S4_9BACT</name>
<dbReference type="SUPFAM" id="SSF50249">
    <property type="entry name" value="Nucleic acid-binding proteins"/>
    <property type="match status" value="1"/>
</dbReference>
<comment type="subcellular location">
    <subcellularLocation>
        <location evidence="6">Cytoplasm</location>
    </subcellularLocation>
</comment>
<dbReference type="NCBIfam" id="TIGR00084">
    <property type="entry name" value="ruvA"/>
    <property type="match status" value="1"/>
</dbReference>
<comment type="caution">
    <text evidence="6">Lacks conserved residue(s) required for the propagation of feature annotation.</text>
</comment>
<reference evidence="8 9" key="1">
    <citation type="journal article" date="2016" name="Nat. Commun.">
        <title>Thousands of microbial genomes shed light on interconnected biogeochemical processes in an aquifer system.</title>
        <authorList>
            <person name="Anantharaman K."/>
            <person name="Brown C.T."/>
            <person name="Hug L.A."/>
            <person name="Sharon I."/>
            <person name="Castelle C.J."/>
            <person name="Probst A.J."/>
            <person name="Thomas B.C."/>
            <person name="Singh A."/>
            <person name="Wilkins M.J."/>
            <person name="Karaoz U."/>
            <person name="Brodie E.L."/>
            <person name="Williams K.H."/>
            <person name="Hubbard S.S."/>
            <person name="Banfield J.F."/>
        </authorList>
    </citation>
    <scope>NUCLEOTIDE SEQUENCE [LARGE SCALE GENOMIC DNA]</scope>
</reference>
<dbReference type="GO" id="GO:0005524">
    <property type="term" value="F:ATP binding"/>
    <property type="evidence" value="ECO:0007669"/>
    <property type="project" value="InterPro"/>
</dbReference>
<dbReference type="CDD" id="cd14332">
    <property type="entry name" value="UBA_RuvA_C"/>
    <property type="match status" value="1"/>
</dbReference>
<dbReference type="GO" id="GO:0000400">
    <property type="term" value="F:four-way junction DNA binding"/>
    <property type="evidence" value="ECO:0007669"/>
    <property type="project" value="UniProtKB-UniRule"/>
</dbReference>
<dbReference type="GO" id="GO:0048476">
    <property type="term" value="C:Holliday junction resolvase complex"/>
    <property type="evidence" value="ECO:0007669"/>
    <property type="project" value="UniProtKB-UniRule"/>
</dbReference>
<dbReference type="GO" id="GO:0009378">
    <property type="term" value="F:four-way junction helicase activity"/>
    <property type="evidence" value="ECO:0007669"/>
    <property type="project" value="InterPro"/>
</dbReference>
<comment type="caution">
    <text evidence="8">The sequence shown here is derived from an EMBL/GenBank/DDBJ whole genome shotgun (WGS) entry which is preliminary data.</text>
</comment>
<dbReference type="GO" id="GO:0005737">
    <property type="term" value="C:cytoplasm"/>
    <property type="evidence" value="ECO:0007669"/>
    <property type="project" value="UniProtKB-SubCell"/>
</dbReference>
<keyword evidence="2 6" id="KW-0227">DNA damage</keyword>
<accession>A0A1G2T9S4</accession>
<evidence type="ECO:0000256" key="1">
    <source>
        <dbReference type="ARBA" id="ARBA00022490"/>
    </source>
</evidence>